<dbReference type="Pfam" id="PF25372">
    <property type="entry name" value="DUF7885"/>
    <property type="match status" value="1"/>
</dbReference>
<organism evidence="3 4">
    <name type="scientific">Linnemannia exigua</name>
    <dbReference type="NCBI Taxonomy" id="604196"/>
    <lineage>
        <taxon>Eukaryota</taxon>
        <taxon>Fungi</taxon>
        <taxon>Fungi incertae sedis</taxon>
        <taxon>Mucoromycota</taxon>
        <taxon>Mortierellomycotina</taxon>
        <taxon>Mortierellomycetes</taxon>
        <taxon>Mortierellales</taxon>
        <taxon>Mortierellaceae</taxon>
        <taxon>Linnemannia</taxon>
    </lineage>
</organism>
<dbReference type="PANTHER" id="PTHR13318">
    <property type="entry name" value="PARTNER OF PAIRED, ISOFORM B-RELATED"/>
    <property type="match status" value="1"/>
</dbReference>
<evidence type="ECO:0000313" key="3">
    <source>
        <dbReference type="EMBL" id="KAG0275712.1"/>
    </source>
</evidence>
<protein>
    <recommendedName>
        <fullName evidence="2">F-box/LRR-repeat protein 15-like leucin rich repeat domain-containing protein</fullName>
    </recommendedName>
</protein>
<proteinExistence type="predicted"/>
<sequence>MPALLCSAPLAEPVAAAALPSTTTDSLCKKQQQRQQQQHQHTLSPFDLPEIYDQIARHLDRHTLTIVVQVSSQWYNHFIRYLWQRVRVESGTTLDRSRDMLQAFPQLSKHIRHLEWIHLSSSSSNSNNSILESIDLSGLNAETILLSSWTNELNAATLSRFTQSSAHRLSALQMYNMSQVRGDLLKVAGTLKGLRHFTLSMADRDSNRHHQNNRQRSNPSTTSSVSTPLGSQDSSLMLPTTEFTSADALPDLLDACPQLRMIEILELPLPAATTTPAASVIVSEDENDQGQDEEQEQDNEEEKESKMQLEKASPNWVPMQYLSTINLHATAISGSTLTALFARCPNLVKLNLGQSTPLYLSDFHVDPALCMSTLSSLILSGCHFLDGHGFKEIFKATPHLLHLDIPQTNVDDAALAVLGHQCLKLTDLNLDGCHQITDQGIRDMLSHPRPSSSSPTTNNNYNNHYNASETLTQDKYENRRLQCLSVSNCSELTGQGIHHILMTCGGLRSLEFQQPEIMPESLFPHTLETDDDGNQENPSAQPSTQEQEESSITSTVTATVYPTTSDAVDTTTTPTTITPSVSWACTGSLEQLRIKNLNTINPSQTQFLNERLRELSHLKALHIGGSQLELSVLNGLGHQLENLYIDDLAREVDMNDVRWLVDYTPNLTRLWCRQLIRHSEPWKMLRAARTHLKLW</sequence>
<comment type="caution">
    <text evidence="3">The sequence shown here is derived from an EMBL/GenBank/DDBJ whole genome shotgun (WGS) entry which is preliminary data.</text>
</comment>
<dbReference type="InterPro" id="IPR032675">
    <property type="entry name" value="LRR_dom_sf"/>
</dbReference>
<feature type="region of interest" description="Disordered" evidence="1">
    <location>
        <begin position="284"/>
        <end position="311"/>
    </location>
</feature>
<feature type="compositionally biased region" description="Acidic residues" evidence="1">
    <location>
        <begin position="284"/>
        <end position="302"/>
    </location>
</feature>
<gene>
    <name evidence="3" type="ORF">BGZ95_008460</name>
</gene>
<dbReference type="Proteomes" id="UP001194580">
    <property type="component" value="Unassembled WGS sequence"/>
</dbReference>
<feature type="compositionally biased region" description="Low complexity" evidence="1">
    <location>
        <begin position="447"/>
        <end position="465"/>
    </location>
</feature>
<dbReference type="GO" id="GO:0019005">
    <property type="term" value="C:SCF ubiquitin ligase complex"/>
    <property type="evidence" value="ECO:0007669"/>
    <property type="project" value="TreeGrafter"/>
</dbReference>
<evidence type="ECO:0000256" key="1">
    <source>
        <dbReference type="SAM" id="MobiDB-lite"/>
    </source>
</evidence>
<reference evidence="3" key="1">
    <citation type="journal article" date="2020" name="Fungal Divers.">
        <title>Resolving the Mortierellaceae phylogeny through synthesis of multi-gene phylogenetics and phylogenomics.</title>
        <authorList>
            <person name="Vandepol N."/>
            <person name="Liber J."/>
            <person name="Desiro A."/>
            <person name="Na H."/>
            <person name="Kennedy M."/>
            <person name="Barry K."/>
            <person name="Grigoriev I.V."/>
            <person name="Miller A.N."/>
            <person name="O'Donnell K."/>
            <person name="Stajich J.E."/>
            <person name="Bonito G."/>
        </authorList>
    </citation>
    <scope>NUCLEOTIDE SEQUENCE</scope>
    <source>
        <strain evidence="3">NRRL 28262</strain>
    </source>
</reference>
<evidence type="ECO:0000313" key="4">
    <source>
        <dbReference type="Proteomes" id="UP001194580"/>
    </source>
</evidence>
<feature type="region of interest" description="Disordered" evidence="1">
    <location>
        <begin position="443"/>
        <end position="465"/>
    </location>
</feature>
<accession>A0AAD4DEL2</accession>
<dbReference type="EMBL" id="JAAAIL010000446">
    <property type="protein sequence ID" value="KAG0275712.1"/>
    <property type="molecule type" value="Genomic_DNA"/>
</dbReference>
<dbReference type="InterPro" id="IPR006553">
    <property type="entry name" value="Leu-rich_rpt_Cys-con_subtyp"/>
</dbReference>
<dbReference type="InterPro" id="IPR057207">
    <property type="entry name" value="FBXL15_LRR"/>
</dbReference>
<keyword evidence="4" id="KW-1185">Reference proteome</keyword>
<feature type="compositionally biased region" description="Low complexity" evidence="1">
    <location>
        <begin position="539"/>
        <end position="555"/>
    </location>
</feature>
<feature type="region of interest" description="Disordered" evidence="1">
    <location>
        <begin position="202"/>
        <end position="236"/>
    </location>
</feature>
<dbReference type="Gene3D" id="3.80.10.10">
    <property type="entry name" value="Ribonuclease Inhibitor"/>
    <property type="match status" value="2"/>
</dbReference>
<name>A0AAD4DEL2_9FUNG</name>
<dbReference type="AlphaFoldDB" id="A0AAD4DEL2"/>
<dbReference type="SUPFAM" id="SSF52047">
    <property type="entry name" value="RNI-like"/>
    <property type="match status" value="1"/>
</dbReference>
<feature type="compositionally biased region" description="Low complexity" evidence="1">
    <location>
        <begin position="214"/>
        <end position="227"/>
    </location>
</feature>
<dbReference type="GO" id="GO:0031146">
    <property type="term" value="P:SCF-dependent proteasomal ubiquitin-dependent protein catabolic process"/>
    <property type="evidence" value="ECO:0007669"/>
    <property type="project" value="TreeGrafter"/>
</dbReference>
<feature type="domain" description="F-box/LRR-repeat protein 15-like leucin rich repeat" evidence="2">
    <location>
        <begin position="331"/>
        <end position="446"/>
    </location>
</feature>
<dbReference type="SMART" id="SM00367">
    <property type="entry name" value="LRR_CC"/>
    <property type="match status" value="3"/>
</dbReference>
<feature type="region of interest" description="Disordered" evidence="1">
    <location>
        <begin position="524"/>
        <end position="555"/>
    </location>
</feature>
<evidence type="ECO:0000259" key="2">
    <source>
        <dbReference type="Pfam" id="PF25372"/>
    </source>
</evidence>